<name>A0A9P4J6K7_9PEZI</name>
<dbReference type="PANTHER" id="PTHR10344">
    <property type="entry name" value="THYMIDYLATE KINASE"/>
    <property type="match status" value="1"/>
</dbReference>
<keyword evidence="8 11" id="KW-0418">Kinase</keyword>
<dbReference type="CDD" id="cd01672">
    <property type="entry name" value="TMPK"/>
    <property type="match status" value="1"/>
</dbReference>
<dbReference type="OrthoDB" id="425602at2759"/>
<dbReference type="EMBL" id="ML996085">
    <property type="protein sequence ID" value="KAF2153348.1"/>
    <property type="molecule type" value="Genomic_DNA"/>
</dbReference>
<keyword evidence="6" id="KW-0545">Nucleotide biosynthesis</keyword>
<dbReference type="Gene3D" id="3.40.50.300">
    <property type="entry name" value="P-loop containing nucleotide triphosphate hydrolases"/>
    <property type="match status" value="1"/>
</dbReference>
<feature type="non-terminal residue" evidence="11">
    <location>
        <position position="216"/>
    </location>
</feature>
<evidence type="ECO:0000256" key="5">
    <source>
        <dbReference type="ARBA" id="ARBA00022679"/>
    </source>
</evidence>
<dbReference type="GO" id="GO:0005634">
    <property type="term" value="C:nucleus"/>
    <property type="evidence" value="ECO:0007669"/>
    <property type="project" value="TreeGrafter"/>
</dbReference>
<dbReference type="NCBIfam" id="TIGR00041">
    <property type="entry name" value="DTMP_kinase"/>
    <property type="match status" value="1"/>
</dbReference>
<feature type="domain" description="Thymidylate kinase-like" evidence="10">
    <location>
        <begin position="9"/>
        <end position="192"/>
    </location>
</feature>
<keyword evidence="12" id="KW-1185">Reference proteome</keyword>
<evidence type="ECO:0000256" key="7">
    <source>
        <dbReference type="ARBA" id="ARBA00022741"/>
    </source>
</evidence>
<dbReference type="InterPro" id="IPR018094">
    <property type="entry name" value="Thymidylate_kinase"/>
</dbReference>
<evidence type="ECO:0000256" key="4">
    <source>
        <dbReference type="ARBA" id="ARBA00017144"/>
    </source>
</evidence>
<reference evidence="11" key="1">
    <citation type="journal article" date="2020" name="Stud. Mycol.">
        <title>101 Dothideomycetes genomes: a test case for predicting lifestyles and emergence of pathogens.</title>
        <authorList>
            <person name="Haridas S."/>
            <person name="Albert R."/>
            <person name="Binder M."/>
            <person name="Bloem J."/>
            <person name="Labutti K."/>
            <person name="Salamov A."/>
            <person name="Andreopoulos B."/>
            <person name="Baker S."/>
            <person name="Barry K."/>
            <person name="Bills G."/>
            <person name="Bluhm B."/>
            <person name="Cannon C."/>
            <person name="Castanera R."/>
            <person name="Culley D."/>
            <person name="Daum C."/>
            <person name="Ezra D."/>
            <person name="Gonzalez J."/>
            <person name="Henrissat B."/>
            <person name="Kuo A."/>
            <person name="Liang C."/>
            <person name="Lipzen A."/>
            <person name="Lutzoni F."/>
            <person name="Magnuson J."/>
            <person name="Mondo S."/>
            <person name="Nolan M."/>
            <person name="Ohm R."/>
            <person name="Pangilinan J."/>
            <person name="Park H.-J."/>
            <person name="Ramirez L."/>
            <person name="Alfaro M."/>
            <person name="Sun H."/>
            <person name="Tritt A."/>
            <person name="Yoshinaga Y."/>
            <person name="Zwiers L.-H."/>
            <person name="Turgeon B."/>
            <person name="Goodwin S."/>
            <person name="Spatafora J."/>
            <person name="Crous P."/>
            <person name="Grigoriev I."/>
        </authorList>
    </citation>
    <scope>NUCLEOTIDE SEQUENCE</scope>
    <source>
        <strain evidence="11">CBS 260.36</strain>
    </source>
</reference>
<dbReference type="GO" id="GO:0005524">
    <property type="term" value="F:ATP binding"/>
    <property type="evidence" value="ECO:0007669"/>
    <property type="project" value="UniProtKB-KW"/>
</dbReference>
<comment type="similarity">
    <text evidence="2">Belongs to the thymidylate kinase family.</text>
</comment>
<evidence type="ECO:0000256" key="3">
    <source>
        <dbReference type="ARBA" id="ARBA00012980"/>
    </source>
</evidence>
<evidence type="ECO:0000256" key="1">
    <source>
        <dbReference type="ARBA" id="ARBA00004992"/>
    </source>
</evidence>
<dbReference type="Proteomes" id="UP000799439">
    <property type="component" value="Unassembled WGS sequence"/>
</dbReference>
<keyword evidence="5" id="KW-0808">Transferase</keyword>
<gene>
    <name evidence="11" type="ORF">K461DRAFT_240829</name>
</gene>
<keyword evidence="9" id="KW-0067">ATP-binding</keyword>
<evidence type="ECO:0000259" key="10">
    <source>
        <dbReference type="Pfam" id="PF02223"/>
    </source>
</evidence>
<comment type="caution">
    <text evidence="11">The sequence shown here is derived from an EMBL/GenBank/DDBJ whole genome shotgun (WGS) entry which is preliminary data.</text>
</comment>
<keyword evidence="7" id="KW-0547">Nucleotide-binding</keyword>
<dbReference type="GO" id="GO:0006235">
    <property type="term" value="P:dTTP biosynthetic process"/>
    <property type="evidence" value="ECO:0007669"/>
    <property type="project" value="TreeGrafter"/>
</dbReference>
<dbReference type="GO" id="GO:0005829">
    <property type="term" value="C:cytosol"/>
    <property type="evidence" value="ECO:0007669"/>
    <property type="project" value="TreeGrafter"/>
</dbReference>
<evidence type="ECO:0000256" key="8">
    <source>
        <dbReference type="ARBA" id="ARBA00022777"/>
    </source>
</evidence>
<dbReference type="HAMAP" id="MF_00165">
    <property type="entry name" value="Thymidylate_kinase"/>
    <property type="match status" value="1"/>
</dbReference>
<evidence type="ECO:0000256" key="2">
    <source>
        <dbReference type="ARBA" id="ARBA00009776"/>
    </source>
</evidence>
<evidence type="ECO:0000313" key="11">
    <source>
        <dbReference type="EMBL" id="KAF2153348.1"/>
    </source>
</evidence>
<dbReference type="PROSITE" id="PS01331">
    <property type="entry name" value="THYMIDYLATE_KINASE"/>
    <property type="match status" value="1"/>
</dbReference>
<dbReference type="SUPFAM" id="SSF52540">
    <property type="entry name" value="P-loop containing nucleoside triphosphate hydrolases"/>
    <property type="match status" value="1"/>
</dbReference>
<evidence type="ECO:0000256" key="9">
    <source>
        <dbReference type="ARBA" id="ARBA00022840"/>
    </source>
</evidence>
<dbReference type="AlphaFoldDB" id="A0A9P4J6K7"/>
<comment type="pathway">
    <text evidence="1">Pyrimidine metabolism; dTTP biosynthesis.</text>
</comment>
<accession>A0A9P4J6K7</accession>
<dbReference type="InterPro" id="IPR027417">
    <property type="entry name" value="P-loop_NTPase"/>
</dbReference>
<dbReference type="InterPro" id="IPR018095">
    <property type="entry name" value="Thymidylate_kin_CS"/>
</dbReference>
<dbReference type="GO" id="GO:0004798">
    <property type="term" value="F:dTMP kinase activity"/>
    <property type="evidence" value="ECO:0007669"/>
    <property type="project" value="UniProtKB-EC"/>
</dbReference>
<evidence type="ECO:0000256" key="6">
    <source>
        <dbReference type="ARBA" id="ARBA00022727"/>
    </source>
</evidence>
<dbReference type="InterPro" id="IPR039430">
    <property type="entry name" value="Thymidylate_kin-like_dom"/>
</dbReference>
<evidence type="ECO:0000313" key="12">
    <source>
        <dbReference type="Proteomes" id="UP000799439"/>
    </source>
</evidence>
<dbReference type="GO" id="GO:0006233">
    <property type="term" value="P:dTDP biosynthetic process"/>
    <property type="evidence" value="ECO:0007669"/>
    <property type="project" value="InterPro"/>
</dbReference>
<protein>
    <recommendedName>
        <fullName evidence="4">Thymidylate kinase</fullName>
        <ecNumber evidence="3">2.7.4.9</ecNumber>
    </recommendedName>
</protein>
<organism evidence="11 12">
    <name type="scientific">Myriangium duriaei CBS 260.36</name>
    <dbReference type="NCBI Taxonomy" id="1168546"/>
    <lineage>
        <taxon>Eukaryota</taxon>
        <taxon>Fungi</taxon>
        <taxon>Dikarya</taxon>
        <taxon>Ascomycota</taxon>
        <taxon>Pezizomycotina</taxon>
        <taxon>Dothideomycetes</taxon>
        <taxon>Dothideomycetidae</taxon>
        <taxon>Myriangiales</taxon>
        <taxon>Myriangiaceae</taxon>
        <taxon>Myriangium</taxon>
    </lineage>
</organism>
<dbReference type="PANTHER" id="PTHR10344:SF1">
    <property type="entry name" value="THYMIDYLATE KINASE"/>
    <property type="match status" value="1"/>
</dbReference>
<dbReference type="Pfam" id="PF02223">
    <property type="entry name" value="Thymidylate_kin"/>
    <property type="match status" value="1"/>
</dbReference>
<proteinExistence type="inferred from homology"/>
<dbReference type="GO" id="GO:0006227">
    <property type="term" value="P:dUDP biosynthetic process"/>
    <property type="evidence" value="ECO:0007669"/>
    <property type="project" value="TreeGrafter"/>
</dbReference>
<dbReference type="EC" id="2.7.4.9" evidence="3"/>
<dbReference type="GO" id="GO:0004550">
    <property type="term" value="F:nucleoside diphosphate kinase activity"/>
    <property type="evidence" value="ECO:0007669"/>
    <property type="project" value="TreeGrafter"/>
</dbReference>
<dbReference type="FunFam" id="3.40.50.300:FF:000679">
    <property type="entry name" value="Thymidylate kinase"/>
    <property type="match status" value="1"/>
</dbReference>
<sequence>MTRGKLIVFEGLDRAGKSTQCVKLVEALQRQGQKVTHVRFPDRTTTIGKLIDQYLRGETDQDDHAMHLLFSANRWEAASKIEQAIASGTNVVVDRYIYSGCVYSAAKQNPRLDLRWARQPDEGLPRPDVCVFLELSPSEAAKRGGWGEERYEKKEMQDRVRELFHEIKASPDGEDFVTINAGGSIEDVEKLIWKAVQAVFERVDDENSPLRVVIPW</sequence>